<dbReference type="PANTHER" id="PTHR42749:SF1">
    <property type="entry name" value="CELL SHAPE-DETERMINING PROTEIN MREB"/>
    <property type="match status" value="1"/>
</dbReference>
<keyword evidence="2" id="KW-0963">Cytoplasm</keyword>
<comment type="subcellular location">
    <subcellularLocation>
        <location evidence="1">Cytoplasm</location>
    </subcellularLocation>
</comment>
<dbReference type="SMART" id="SM00268">
    <property type="entry name" value="ACTIN"/>
    <property type="match status" value="1"/>
</dbReference>
<dbReference type="AlphaFoldDB" id="A0A075GC95"/>
<dbReference type="Gene3D" id="3.30.420.40">
    <property type="match status" value="1"/>
</dbReference>
<dbReference type="GO" id="GO:0005737">
    <property type="term" value="C:cytoplasm"/>
    <property type="evidence" value="ECO:0007669"/>
    <property type="project" value="UniProtKB-SubCell"/>
</dbReference>
<dbReference type="SUPFAM" id="SSF53067">
    <property type="entry name" value="Actin-like ATPase domain"/>
    <property type="match status" value="1"/>
</dbReference>
<gene>
    <name evidence="5" type="primary">mreB</name>
</gene>
<organism evidence="5">
    <name type="scientific">uncultured marine group II/III euryarchaeote KM3_115_D04</name>
    <dbReference type="NCBI Taxonomy" id="1457855"/>
    <lineage>
        <taxon>Archaea</taxon>
        <taxon>Methanobacteriati</taxon>
        <taxon>Methanobacteriota</taxon>
        <taxon>environmental samples</taxon>
    </lineage>
</organism>
<evidence type="ECO:0000256" key="4">
    <source>
        <dbReference type="ARBA" id="ARBA00022840"/>
    </source>
</evidence>
<proteinExistence type="predicted"/>
<sequence>MSERLYLGIDLGTFQSTISASNGELHTVETVVGKPKDPIARNFLKRDTLFGGDALKNKLACNLYHPLSAGVAQDDENNLAAAKSFVTHLVETVDPEEFDEVFGVICSPSHISFVDKSNLVSILRGQVNAIMVVSEPFAVAFGLDEIGGSIVVDIGAGTTDIARVYGTFPTEDDQDTISEAGDWIDERLMELVAKKYTGAQLTKDMVRRWKEAGSYVGGDIQEQMVELSVDGKKQVVDVGDLVQIACEELIPHLVNAVKRIISSADPEYQPILRNNIIISGGGSLIDGISDRVADELADIGDVRVWCCDDPVVRVADGALKLSMVMPDDQYTAIS</sequence>
<evidence type="ECO:0000256" key="1">
    <source>
        <dbReference type="ARBA" id="ARBA00004496"/>
    </source>
</evidence>
<dbReference type="GO" id="GO:0005524">
    <property type="term" value="F:ATP binding"/>
    <property type="evidence" value="ECO:0007669"/>
    <property type="project" value="UniProtKB-KW"/>
</dbReference>
<dbReference type="Pfam" id="PF06723">
    <property type="entry name" value="MreB_Mbl"/>
    <property type="match status" value="1"/>
</dbReference>
<evidence type="ECO:0000256" key="3">
    <source>
        <dbReference type="ARBA" id="ARBA00022741"/>
    </source>
</evidence>
<dbReference type="CDD" id="cd24009">
    <property type="entry name" value="ASKHA_NBD_MamK"/>
    <property type="match status" value="1"/>
</dbReference>
<keyword evidence="4" id="KW-0067">ATP-binding</keyword>
<protein>
    <submittedName>
        <fullName evidence="5">Actin-like ATPase involved in cell morphogenesis (MreB)</fullName>
    </submittedName>
</protein>
<dbReference type="PANTHER" id="PTHR42749">
    <property type="entry name" value="CELL SHAPE-DETERMINING PROTEIN MREB"/>
    <property type="match status" value="1"/>
</dbReference>
<dbReference type="EMBL" id="KF900569">
    <property type="protein sequence ID" value="AIE99656.1"/>
    <property type="molecule type" value="Genomic_DNA"/>
</dbReference>
<accession>A0A075GC95</accession>
<dbReference type="InterPro" id="IPR004000">
    <property type="entry name" value="Actin"/>
</dbReference>
<reference evidence="5" key="1">
    <citation type="journal article" date="2014" name="Genome Biol. Evol.">
        <title>Pangenome evidence for extensive interdomain horizontal transfer affecting lineage core and shell genes in uncultured planktonic thaumarchaeota and euryarchaeota.</title>
        <authorList>
            <person name="Deschamps P."/>
            <person name="Zivanovic Y."/>
            <person name="Moreira D."/>
            <person name="Rodriguez-Valera F."/>
            <person name="Lopez-Garcia P."/>
        </authorList>
    </citation>
    <scope>NUCLEOTIDE SEQUENCE</scope>
</reference>
<evidence type="ECO:0000313" key="5">
    <source>
        <dbReference type="EMBL" id="AIE99656.1"/>
    </source>
</evidence>
<evidence type="ECO:0000256" key="2">
    <source>
        <dbReference type="ARBA" id="ARBA00022490"/>
    </source>
</evidence>
<dbReference type="InterPro" id="IPR056546">
    <property type="entry name" value="MreB_MamK-like"/>
</dbReference>
<keyword evidence="3" id="KW-0547">Nucleotide-binding</keyword>
<dbReference type="InterPro" id="IPR043129">
    <property type="entry name" value="ATPase_NBD"/>
</dbReference>
<name>A0A075GC95_9EURY</name>